<sequence>MLFVSTGAIKMRNDIPIARKSLFMFDQIDMSQIKSGLDWVGACQKAKSCAWSNDGQTVNCMQASGVKDNKYYPALSGALREFQTPPSGYNMLFDDTLNGDGLDMSWRAVRQCSVYGRDESTVKYPEGKGSNIRAEVSDSETNQYFKPRYAYIHPDFMGANISYYSFVPAQGVPTSSSSSNVTTKTNWCTMSWKQDGTYTKGAKEESNPLTANVPYAFLSDTGQMRNAAILGIVPRMSRSQVIFPNVWYYVYNGPMTNFKCSTHMYGQISGTVANTPDYRLTKAACPVFNGISFMCEVFDVGDGTADITQDADCVVGQQFSLSIKDIPLPVIADTYHL</sequence>
<evidence type="ECO:0000313" key="1">
    <source>
        <dbReference type="EMBL" id="AWY08368.1"/>
    </source>
</evidence>
<accession>A0A2Z4QDP7</accession>
<gene>
    <name evidence="1" type="ORF">Alexandra_92</name>
</gene>
<organism evidence="1 2">
    <name type="scientific">Erwinia phage vB_EamM_Alexandra</name>
    <dbReference type="NCBI Taxonomy" id="2201424"/>
    <lineage>
        <taxon>Viruses</taxon>
        <taxon>Duplodnaviria</taxon>
        <taxon>Heunggongvirae</taxon>
        <taxon>Uroviricota</taxon>
        <taxon>Caudoviricetes</taxon>
        <taxon>Alexandravirus</taxon>
        <taxon>Alexandravirus alexandra</taxon>
    </lineage>
</organism>
<name>A0A2Z4QDP7_9CAUD</name>
<keyword evidence="2" id="KW-1185">Reference proteome</keyword>
<reference evidence="1 2" key="1">
    <citation type="submission" date="2018-04" db="EMBL/GenBank/DDBJ databases">
        <authorList>
            <person name="Go L.Y."/>
            <person name="Mitchell J.A."/>
        </authorList>
    </citation>
    <scope>NUCLEOTIDE SEQUENCE [LARGE SCALE GENOMIC DNA]</scope>
</reference>
<dbReference type="Proteomes" id="UP000251795">
    <property type="component" value="Segment"/>
</dbReference>
<evidence type="ECO:0000313" key="2">
    <source>
        <dbReference type="Proteomes" id="UP000251795"/>
    </source>
</evidence>
<dbReference type="EMBL" id="MH248138">
    <property type="protein sequence ID" value="AWY08368.1"/>
    <property type="molecule type" value="Genomic_DNA"/>
</dbReference>
<proteinExistence type="predicted"/>
<protein>
    <submittedName>
        <fullName evidence="1">Uncharacterized protein</fullName>
    </submittedName>
</protein>